<keyword evidence="3" id="KW-1185">Reference proteome</keyword>
<dbReference type="Proteomes" id="UP000249130">
    <property type="component" value="Unassembled WGS sequence"/>
</dbReference>
<dbReference type="SUPFAM" id="SSF159664">
    <property type="entry name" value="CobE/GbiG C-terminal domain-like"/>
    <property type="match status" value="1"/>
</dbReference>
<dbReference type="OrthoDB" id="7308095at2"/>
<dbReference type="PANTHER" id="PTHR37477:SF1">
    <property type="entry name" value="COBALT-PRECORRIN-5A HYDROLASE"/>
    <property type="match status" value="1"/>
</dbReference>
<dbReference type="Pfam" id="PF01890">
    <property type="entry name" value="CbiG_C"/>
    <property type="match status" value="1"/>
</dbReference>
<sequence>MMVAGLGCRRDASADEILVAMRRAVDAAGVTLAGIDAVATADFKAGEAGVRSAAQTLGVPLVVCPRADLDRVGDRTITRSEMVAAAVGLPSVAEAAALVAAGRNARLLGPRVATATATCALAIGDGP</sequence>
<name>A0A327L2X1_9BRAD</name>
<reference evidence="2 3" key="1">
    <citation type="submission" date="2017-07" db="EMBL/GenBank/DDBJ databases">
        <title>Draft Genome Sequences of Select Purple Nonsulfur Bacteria.</title>
        <authorList>
            <person name="Lasarre B."/>
            <person name="Mckinlay J.B."/>
        </authorList>
    </citation>
    <scope>NUCLEOTIDE SEQUENCE [LARGE SCALE GENOMIC DNA]</scope>
    <source>
        <strain evidence="2 3">DSM 5909</strain>
    </source>
</reference>
<evidence type="ECO:0000313" key="2">
    <source>
        <dbReference type="EMBL" id="RAI44534.1"/>
    </source>
</evidence>
<comment type="caution">
    <text evidence="2">The sequence shown here is derived from an EMBL/GenBank/DDBJ whole genome shotgun (WGS) entry which is preliminary data.</text>
</comment>
<dbReference type="GO" id="GO:0009236">
    <property type="term" value="P:cobalamin biosynthetic process"/>
    <property type="evidence" value="ECO:0007669"/>
    <property type="project" value="InterPro"/>
</dbReference>
<accession>A0A327L2X1</accession>
<feature type="domain" description="CobE/GbiG C-terminal" evidence="1">
    <location>
        <begin position="3"/>
        <end position="122"/>
    </location>
</feature>
<dbReference type="InterPro" id="IPR052553">
    <property type="entry name" value="CbiG_hydrolase"/>
</dbReference>
<proteinExistence type="predicted"/>
<dbReference type="InterPro" id="IPR036518">
    <property type="entry name" value="CobE/GbiG_C_sf"/>
</dbReference>
<dbReference type="Gene3D" id="3.30.420.180">
    <property type="entry name" value="CobE/GbiG C-terminal domain"/>
    <property type="match status" value="1"/>
</dbReference>
<dbReference type="AlphaFoldDB" id="A0A327L2X1"/>
<dbReference type="InterPro" id="IPR002750">
    <property type="entry name" value="CobE/GbiG_C"/>
</dbReference>
<dbReference type="PANTHER" id="PTHR37477">
    <property type="entry name" value="COBALT-PRECORRIN-5A HYDROLASE"/>
    <property type="match status" value="1"/>
</dbReference>
<evidence type="ECO:0000259" key="1">
    <source>
        <dbReference type="Pfam" id="PF01890"/>
    </source>
</evidence>
<organism evidence="2 3">
    <name type="scientific">Rhodoplanes roseus</name>
    <dbReference type="NCBI Taxonomy" id="29409"/>
    <lineage>
        <taxon>Bacteria</taxon>
        <taxon>Pseudomonadati</taxon>
        <taxon>Pseudomonadota</taxon>
        <taxon>Alphaproteobacteria</taxon>
        <taxon>Hyphomicrobiales</taxon>
        <taxon>Nitrobacteraceae</taxon>
        <taxon>Rhodoplanes</taxon>
    </lineage>
</organism>
<dbReference type="EMBL" id="NPEX01000042">
    <property type="protein sequence ID" value="RAI44534.1"/>
    <property type="molecule type" value="Genomic_DNA"/>
</dbReference>
<protein>
    <recommendedName>
        <fullName evidence="1">CobE/GbiG C-terminal domain-containing protein</fullName>
    </recommendedName>
</protein>
<gene>
    <name evidence="2" type="ORF">CH341_08690</name>
</gene>
<evidence type="ECO:0000313" key="3">
    <source>
        <dbReference type="Proteomes" id="UP000249130"/>
    </source>
</evidence>